<dbReference type="Gramene" id="TuG1812G0300001815.01.T01">
    <property type="protein sequence ID" value="TuG1812G0300001815.01.T01.cds291345"/>
    <property type="gene ID" value="TuG1812G0300001815.01"/>
</dbReference>
<keyword evidence="2" id="KW-1185">Reference proteome</keyword>
<name>A0A8R7PRD5_TRIUA</name>
<dbReference type="EnsemblPlants" id="TuG1812G0300001815.01.T01">
    <property type="protein sequence ID" value="TuG1812G0300001815.01.T01.cds291345"/>
    <property type="gene ID" value="TuG1812G0300001815.01"/>
</dbReference>
<reference evidence="2" key="1">
    <citation type="journal article" date="2013" name="Nature">
        <title>Draft genome of the wheat A-genome progenitor Triticum urartu.</title>
        <authorList>
            <person name="Ling H.Q."/>
            <person name="Zhao S."/>
            <person name="Liu D."/>
            <person name="Wang J."/>
            <person name="Sun H."/>
            <person name="Zhang C."/>
            <person name="Fan H."/>
            <person name="Li D."/>
            <person name="Dong L."/>
            <person name="Tao Y."/>
            <person name="Gao C."/>
            <person name="Wu H."/>
            <person name="Li Y."/>
            <person name="Cui Y."/>
            <person name="Guo X."/>
            <person name="Zheng S."/>
            <person name="Wang B."/>
            <person name="Yu K."/>
            <person name="Liang Q."/>
            <person name="Yang W."/>
            <person name="Lou X."/>
            <person name="Chen J."/>
            <person name="Feng M."/>
            <person name="Jian J."/>
            <person name="Zhang X."/>
            <person name="Luo G."/>
            <person name="Jiang Y."/>
            <person name="Liu J."/>
            <person name="Wang Z."/>
            <person name="Sha Y."/>
            <person name="Zhang B."/>
            <person name="Wu H."/>
            <person name="Tang D."/>
            <person name="Shen Q."/>
            <person name="Xue P."/>
            <person name="Zou S."/>
            <person name="Wang X."/>
            <person name="Liu X."/>
            <person name="Wang F."/>
            <person name="Yang Y."/>
            <person name="An X."/>
            <person name="Dong Z."/>
            <person name="Zhang K."/>
            <person name="Zhang X."/>
            <person name="Luo M.C."/>
            <person name="Dvorak J."/>
            <person name="Tong Y."/>
            <person name="Wang J."/>
            <person name="Yang H."/>
            <person name="Li Z."/>
            <person name="Wang D."/>
            <person name="Zhang A."/>
            <person name="Wang J."/>
        </authorList>
    </citation>
    <scope>NUCLEOTIDE SEQUENCE</scope>
    <source>
        <strain evidence="2">cv. G1812</strain>
    </source>
</reference>
<accession>A0A8R7PRD5</accession>
<evidence type="ECO:0000313" key="1">
    <source>
        <dbReference type="EnsemblPlants" id="TuG1812G0300001815.01.T01.cds291345"/>
    </source>
</evidence>
<reference evidence="1" key="3">
    <citation type="submission" date="2022-06" db="UniProtKB">
        <authorList>
            <consortium name="EnsemblPlants"/>
        </authorList>
    </citation>
    <scope>IDENTIFICATION</scope>
</reference>
<reference evidence="1" key="2">
    <citation type="submission" date="2018-03" db="EMBL/GenBank/DDBJ databases">
        <title>The Triticum urartu genome reveals the dynamic nature of wheat genome evolution.</title>
        <authorList>
            <person name="Ling H."/>
            <person name="Ma B."/>
            <person name="Shi X."/>
            <person name="Liu H."/>
            <person name="Dong L."/>
            <person name="Sun H."/>
            <person name="Cao Y."/>
            <person name="Gao Q."/>
            <person name="Zheng S."/>
            <person name="Li Y."/>
            <person name="Yu Y."/>
            <person name="Du H."/>
            <person name="Qi M."/>
            <person name="Li Y."/>
            <person name="Yu H."/>
            <person name="Cui Y."/>
            <person name="Wang N."/>
            <person name="Chen C."/>
            <person name="Wu H."/>
            <person name="Zhao Y."/>
            <person name="Zhang J."/>
            <person name="Li Y."/>
            <person name="Zhou W."/>
            <person name="Zhang B."/>
            <person name="Hu W."/>
            <person name="Eijk M."/>
            <person name="Tang J."/>
            <person name="Witsenboer H."/>
            <person name="Zhao S."/>
            <person name="Li Z."/>
            <person name="Zhang A."/>
            <person name="Wang D."/>
            <person name="Liang C."/>
        </authorList>
    </citation>
    <scope>NUCLEOTIDE SEQUENCE [LARGE SCALE GENOMIC DNA]</scope>
    <source>
        <strain evidence="1">cv. G1812</strain>
    </source>
</reference>
<protein>
    <submittedName>
        <fullName evidence="1">Uncharacterized protein</fullName>
    </submittedName>
</protein>
<evidence type="ECO:0000313" key="2">
    <source>
        <dbReference type="Proteomes" id="UP000015106"/>
    </source>
</evidence>
<sequence>MDKRWTDKGRHTQTYIDGVKQLIKFAFTHSAKMRPQAS</sequence>
<organism evidence="1 2">
    <name type="scientific">Triticum urartu</name>
    <name type="common">Red wild einkorn</name>
    <name type="synonym">Crithodium urartu</name>
    <dbReference type="NCBI Taxonomy" id="4572"/>
    <lineage>
        <taxon>Eukaryota</taxon>
        <taxon>Viridiplantae</taxon>
        <taxon>Streptophyta</taxon>
        <taxon>Embryophyta</taxon>
        <taxon>Tracheophyta</taxon>
        <taxon>Spermatophyta</taxon>
        <taxon>Magnoliopsida</taxon>
        <taxon>Liliopsida</taxon>
        <taxon>Poales</taxon>
        <taxon>Poaceae</taxon>
        <taxon>BOP clade</taxon>
        <taxon>Pooideae</taxon>
        <taxon>Triticodae</taxon>
        <taxon>Triticeae</taxon>
        <taxon>Triticinae</taxon>
        <taxon>Triticum</taxon>
    </lineage>
</organism>
<dbReference type="AlphaFoldDB" id="A0A8R7PRD5"/>
<proteinExistence type="predicted"/>
<dbReference type="Proteomes" id="UP000015106">
    <property type="component" value="Chromosome 3"/>
</dbReference>